<feature type="compositionally biased region" description="Low complexity" evidence="1">
    <location>
        <begin position="769"/>
        <end position="801"/>
    </location>
</feature>
<accession>F4PWI2</accession>
<evidence type="ECO:0000256" key="1">
    <source>
        <dbReference type="SAM" id="MobiDB-lite"/>
    </source>
</evidence>
<evidence type="ECO:0000313" key="2">
    <source>
        <dbReference type="EMBL" id="EGG20346.1"/>
    </source>
</evidence>
<dbReference type="RefSeq" id="XP_004367329.1">
    <property type="nucleotide sequence ID" value="XM_004367272.1"/>
</dbReference>
<proteinExistence type="predicted"/>
<feature type="compositionally biased region" description="Low complexity" evidence="1">
    <location>
        <begin position="714"/>
        <end position="726"/>
    </location>
</feature>
<feature type="region of interest" description="Disordered" evidence="1">
    <location>
        <begin position="764"/>
        <end position="801"/>
    </location>
</feature>
<dbReference type="KEGG" id="dfa:DFA_07470"/>
<dbReference type="EMBL" id="GL883013">
    <property type="protein sequence ID" value="EGG20346.1"/>
    <property type="molecule type" value="Genomic_DNA"/>
</dbReference>
<name>F4PWI2_CACFS</name>
<protein>
    <submittedName>
        <fullName evidence="2">Uncharacterized protein</fullName>
    </submittedName>
</protein>
<dbReference type="OMA" id="HNENNIR"/>
<dbReference type="GeneID" id="14872066"/>
<dbReference type="Proteomes" id="UP000007797">
    <property type="component" value="Unassembled WGS sequence"/>
</dbReference>
<sequence>MSCNNQYVFVNDTNSLSSSFSLFNHVEQQSTIIQNNNISLSMMPSSVSLPSFNHFEHPIILIKNKNNKNNINYNNNNNNSNNNNDIHSSISQTQFDSNHIVSQCHLPSNHTFIPVYNNKNNNNNNLSFNSSISIPFNVLSQSHFQLPLNHSTNNHIIFYDDKEEEEEEEEYVQWNSNSSNNTISCFNHVKHQLISINYPLPIKEEEEEEESVQLNSNSNTISFSYFNQSIPIDNNNIISFLNVHQSSIPCFKSSDILTHSTTNNHILVEEEFVQLNNSSKITHSLTCLDNVKHQSIPISNQSNNNNNNYFSLIHSSSLNSPIPFSSDYFNSANTSTSSSSTLSNTINSTRSKTSPFSRYSSNISRIENNNNAVTSSDNLNQFTDTSSFIFIDTKVANNYFDSLNCFGTNHSNHTIIQQSSSPINHHTILTTTHTHNQYSQITPPSSNNNNNSYSFIHPLLSINTDFIVPQCQSQPLISNYSTTNNLILLEEREKTVQLNSNNNNNTITISLFTHVEHYSIHNNNNHNISFHQLSDTLYQSQLSIPFIYVLSQSMSPIPLNSSDVLFHCQSPNHSTATNNFNLDQEESVQLNSSRNTISFSYFNQSIPIDNNNNNISFFNDHHHRLHEFVQLNSNSSITNSLTCLDHVKNQSILFNSNQSNNNNNYYSLIHSSISPNHFNSFSSSNTSYISNIIKSTRSIASPFKSRHSNISRLKNNPVTNNNNNTNTKLKNTNINNNNNNYANNNSSSSSSFSCFNHVETFISTNNQPKNINNNNKNNNKNNKNTKTNINNNINNNNNKNTKTNNNINNTRTTNNNNIIIFAEHFNPQSIIHSSPILKSVARPKPSDQEYQFPSTLIIILFNSFDIQLLLPKWFPSIPTLFFLYIFRCHRPCPVQSSPVHHRPSMFHVSLGFYTQKRYSITLNQVVSF</sequence>
<feature type="region of interest" description="Disordered" evidence="1">
    <location>
        <begin position="335"/>
        <end position="358"/>
    </location>
</feature>
<gene>
    <name evidence="2" type="ORF">DFA_07470</name>
</gene>
<evidence type="ECO:0000313" key="3">
    <source>
        <dbReference type="Proteomes" id="UP000007797"/>
    </source>
</evidence>
<keyword evidence="3" id="KW-1185">Reference proteome</keyword>
<dbReference type="AlphaFoldDB" id="F4PWI2"/>
<feature type="region of interest" description="Disordered" evidence="1">
    <location>
        <begin position="704"/>
        <end position="726"/>
    </location>
</feature>
<reference evidence="3" key="1">
    <citation type="journal article" date="2011" name="Genome Res.">
        <title>Phylogeny-wide analysis of social amoeba genomes highlights ancient origins for complex intercellular communication.</title>
        <authorList>
            <person name="Heidel A.J."/>
            <person name="Lawal H.M."/>
            <person name="Felder M."/>
            <person name="Schilde C."/>
            <person name="Helps N.R."/>
            <person name="Tunggal B."/>
            <person name="Rivero F."/>
            <person name="John U."/>
            <person name="Schleicher M."/>
            <person name="Eichinger L."/>
            <person name="Platzer M."/>
            <person name="Noegel A.A."/>
            <person name="Schaap P."/>
            <person name="Gloeckner G."/>
        </authorList>
    </citation>
    <scope>NUCLEOTIDE SEQUENCE [LARGE SCALE GENOMIC DNA]</scope>
    <source>
        <strain evidence="3">SH3</strain>
    </source>
</reference>
<organism evidence="2 3">
    <name type="scientific">Cavenderia fasciculata</name>
    <name type="common">Slime mold</name>
    <name type="synonym">Dictyostelium fasciculatum</name>
    <dbReference type="NCBI Taxonomy" id="261658"/>
    <lineage>
        <taxon>Eukaryota</taxon>
        <taxon>Amoebozoa</taxon>
        <taxon>Evosea</taxon>
        <taxon>Eumycetozoa</taxon>
        <taxon>Dictyostelia</taxon>
        <taxon>Acytosteliales</taxon>
        <taxon>Cavenderiaceae</taxon>
        <taxon>Cavenderia</taxon>
    </lineage>
</organism>